<evidence type="ECO:0000313" key="1">
    <source>
        <dbReference type="EMBL" id="CAD7230035.1"/>
    </source>
</evidence>
<reference evidence="1" key="1">
    <citation type="submission" date="2020-11" db="EMBL/GenBank/DDBJ databases">
        <authorList>
            <person name="Tran Van P."/>
        </authorList>
    </citation>
    <scope>NUCLEOTIDE SEQUENCE</scope>
</reference>
<sequence>MSCVVHHHPIEMPQCHLPYDSLLSQLYLDLTPLLEEDGDETSTTLMSEEYTSTSAVGGIYHYSSSTTAIRRGRRHSPGPRGKRAHHIKVLHNAHKPEKMSGVVFLNSINGVPQEMNVNLNIFQTSSEIFVAIQTPVHPQELIACFSIRHCNVMKLSLTSFGLLDEACDTCFIFTTAATEASTWLHALSPSTYINYSTSIKAPARCSSPSKFPTLHLPILRETEDE</sequence>
<dbReference type="EMBL" id="OB662423">
    <property type="protein sequence ID" value="CAD7230035.1"/>
    <property type="molecule type" value="Genomic_DNA"/>
</dbReference>
<protein>
    <submittedName>
        <fullName evidence="1">Uncharacterized protein</fullName>
    </submittedName>
</protein>
<gene>
    <name evidence="1" type="ORF">CTOB1V02_LOCUS7899</name>
</gene>
<accession>A0A7R8ZS63</accession>
<dbReference type="AlphaFoldDB" id="A0A7R8ZS63"/>
<name>A0A7R8ZS63_9CRUS</name>
<organism evidence="1">
    <name type="scientific">Cyprideis torosa</name>
    <dbReference type="NCBI Taxonomy" id="163714"/>
    <lineage>
        <taxon>Eukaryota</taxon>
        <taxon>Metazoa</taxon>
        <taxon>Ecdysozoa</taxon>
        <taxon>Arthropoda</taxon>
        <taxon>Crustacea</taxon>
        <taxon>Oligostraca</taxon>
        <taxon>Ostracoda</taxon>
        <taxon>Podocopa</taxon>
        <taxon>Podocopida</taxon>
        <taxon>Cytherocopina</taxon>
        <taxon>Cytheroidea</taxon>
        <taxon>Cytherideidae</taxon>
        <taxon>Cyprideis</taxon>
    </lineage>
</organism>
<proteinExistence type="predicted"/>